<dbReference type="Proteomes" id="UP000238479">
    <property type="component" value="Chromosome 4"/>
</dbReference>
<dbReference type="EMBL" id="PDCK01000042">
    <property type="protein sequence ID" value="PRQ36636.1"/>
    <property type="molecule type" value="Genomic_DNA"/>
</dbReference>
<dbReference type="InterPro" id="IPR012337">
    <property type="entry name" value="RNaseH-like_sf"/>
</dbReference>
<keyword evidence="3" id="KW-1185">Reference proteome</keyword>
<evidence type="ECO:0000259" key="1">
    <source>
        <dbReference type="Pfam" id="PF13456"/>
    </source>
</evidence>
<gene>
    <name evidence="2" type="ORF">RchiOBHm_Chr4g0393821</name>
</gene>
<dbReference type="InterPro" id="IPR044730">
    <property type="entry name" value="RNase_H-like_dom_plant"/>
</dbReference>
<dbReference type="GO" id="GO:0004523">
    <property type="term" value="F:RNA-DNA hybrid ribonuclease activity"/>
    <property type="evidence" value="ECO:0007669"/>
    <property type="project" value="InterPro"/>
</dbReference>
<protein>
    <submittedName>
        <fullName evidence="2">Putative ribonuclease H-like domain-containing protein</fullName>
    </submittedName>
</protein>
<feature type="domain" description="RNase H type-1" evidence="1">
    <location>
        <begin position="44"/>
        <end position="163"/>
    </location>
</feature>
<dbReference type="SUPFAM" id="SSF53098">
    <property type="entry name" value="Ribonuclease H-like"/>
    <property type="match status" value="1"/>
</dbReference>
<dbReference type="CDD" id="cd06222">
    <property type="entry name" value="RNase_H_like"/>
    <property type="match status" value="1"/>
</dbReference>
<dbReference type="PANTHER" id="PTHR47723">
    <property type="entry name" value="OS05G0353850 PROTEIN"/>
    <property type="match status" value="1"/>
</dbReference>
<dbReference type="InterPro" id="IPR053151">
    <property type="entry name" value="RNase_H-like"/>
</dbReference>
<dbReference type="AlphaFoldDB" id="A0A2P6QR27"/>
<comment type="caution">
    <text evidence="2">The sequence shown here is derived from an EMBL/GenBank/DDBJ whole genome shotgun (WGS) entry which is preliminary data.</text>
</comment>
<organism evidence="2 3">
    <name type="scientific">Rosa chinensis</name>
    <name type="common">China rose</name>
    <dbReference type="NCBI Taxonomy" id="74649"/>
    <lineage>
        <taxon>Eukaryota</taxon>
        <taxon>Viridiplantae</taxon>
        <taxon>Streptophyta</taxon>
        <taxon>Embryophyta</taxon>
        <taxon>Tracheophyta</taxon>
        <taxon>Spermatophyta</taxon>
        <taxon>Magnoliopsida</taxon>
        <taxon>eudicotyledons</taxon>
        <taxon>Gunneridae</taxon>
        <taxon>Pentapetalae</taxon>
        <taxon>rosids</taxon>
        <taxon>fabids</taxon>
        <taxon>Rosales</taxon>
        <taxon>Rosaceae</taxon>
        <taxon>Rosoideae</taxon>
        <taxon>Rosoideae incertae sedis</taxon>
        <taxon>Rosa</taxon>
    </lineage>
</organism>
<dbReference type="InterPro" id="IPR002156">
    <property type="entry name" value="RNaseH_domain"/>
</dbReference>
<dbReference type="OrthoDB" id="1741277at2759"/>
<dbReference type="GO" id="GO:0003676">
    <property type="term" value="F:nucleic acid binding"/>
    <property type="evidence" value="ECO:0007669"/>
    <property type="project" value="InterPro"/>
</dbReference>
<accession>A0A2P6QR27</accession>
<name>A0A2P6QR27_ROSCH</name>
<evidence type="ECO:0000313" key="3">
    <source>
        <dbReference type="Proteomes" id="UP000238479"/>
    </source>
</evidence>
<dbReference type="Gene3D" id="3.30.420.10">
    <property type="entry name" value="Ribonuclease H-like superfamily/Ribonuclease H"/>
    <property type="match status" value="1"/>
</dbReference>
<dbReference type="PANTHER" id="PTHR47723:SF23">
    <property type="entry name" value="REVERSE TRANSCRIPTASE-LIKE PROTEIN"/>
    <property type="match status" value="1"/>
</dbReference>
<reference evidence="2 3" key="1">
    <citation type="journal article" date="2018" name="Nat. Genet.">
        <title>The Rosa genome provides new insights in the design of modern roses.</title>
        <authorList>
            <person name="Bendahmane M."/>
        </authorList>
    </citation>
    <scope>NUCLEOTIDE SEQUENCE [LARGE SCALE GENOMIC DNA]</scope>
    <source>
        <strain evidence="3">cv. Old Blush</strain>
    </source>
</reference>
<dbReference type="OMA" id="HIPHEAN"/>
<dbReference type="Gramene" id="PRQ36636">
    <property type="protein sequence ID" value="PRQ36636"/>
    <property type="gene ID" value="RchiOBHm_Chr4g0393821"/>
</dbReference>
<proteinExistence type="predicted"/>
<sequence length="194" mass="21377">MVVHAAAAAENSYRAHNPTHMKCPVGNYRLIRWLPPLENKFELNFDGSVKHDGMAVAGFVIRNHSGSPVVAGTRKIGSTAVLVAEYTVLKDGLLHALHLNCSNILVEGDSKLVIDCVNKISDPPWKIRSLVRDIHQDISSMFEEISFYHIPHEANLVADAIASLGHQSPDVIIWRDKLPLLACSAFNLTNLILV</sequence>
<dbReference type="Pfam" id="PF13456">
    <property type="entry name" value="RVT_3"/>
    <property type="match status" value="1"/>
</dbReference>
<dbReference type="InterPro" id="IPR036397">
    <property type="entry name" value="RNaseH_sf"/>
</dbReference>
<evidence type="ECO:0000313" key="2">
    <source>
        <dbReference type="EMBL" id="PRQ36636.1"/>
    </source>
</evidence>